<evidence type="ECO:0000313" key="9">
    <source>
        <dbReference type="Proteomes" id="UP000190027"/>
    </source>
</evidence>
<name>A0A1T4X7F5_9BACT</name>
<dbReference type="STRING" id="1121449.SAMN02745704_01850"/>
<dbReference type="PANTHER" id="PTHR43787:SF11">
    <property type="entry name" value="UPF0026 PROTEIN SLR1464"/>
    <property type="match status" value="1"/>
</dbReference>
<dbReference type="InterPro" id="IPR013785">
    <property type="entry name" value="Aldolase_TIM"/>
</dbReference>
<sequence>MAFKYIFGPVMSGRLGLSLGLDLLGENICSMDCVYCEVGATTTLTLDRRAWVPARVILDELSRWVAEGGDTEYVTLGGSGEPTLNADMGEVIRGVRRIVPGKPVAVLTNASTLHLPDVRRELCLADVVLPSLDSLVPQEMRRLNRCVAGVDPETVAQGLLAFREEFSGAIFLEVLLAAGYNDSKENLQALQEFVPRLDPDRVDVVTLTRPGTLDAARAVDESTMARWREALHAHQPHAAHAEARVRQLPPEQAADAVRSSLARRPQTVLQLAGGIGLAPERVREALERLERENALVTREGEGGPYYSVRR</sequence>
<organism evidence="8 9">
    <name type="scientific">Paucidesulfovibrio gracilis DSM 16080</name>
    <dbReference type="NCBI Taxonomy" id="1121449"/>
    <lineage>
        <taxon>Bacteria</taxon>
        <taxon>Pseudomonadati</taxon>
        <taxon>Thermodesulfobacteriota</taxon>
        <taxon>Desulfovibrionia</taxon>
        <taxon>Desulfovibrionales</taxon>
        <taxon>Desulfovibrionaceae</taxon>
        <taxon>Paucidesulfovibrio</taxon>
    </lineage>
</organism>
<evidence type="ECO:0000256" key="5">
    <source>
        <dbReference type="ARBA" id="ARBA00023004"/>
    </source>
</evidence>
<dbReference type="CDD" id="cd01335">
    <property type="entry name" value="Radical_SAM"/>
    <property type="match status" value="1"/>
</dbReference>
<dbReference type="InterPro" id="IPR040084">
    <property type="entry name" value="GTPase_Obg"/>
</dbReference>
<dbReference type="Proteomes" id="UP000190027">
    <property type="component" value="Unassembled WGS sequence"/>
</dbReference>
<evidence type="ECO:0000256" key="1">
    <source>
        <dbReference type="ARBA" id="ARBA00001966"/>
    </source>
</evidence>
<proteinExistence type="predicted"/>
<evidence type="ECO:0000313" key="8">
    <source>
        <dbReference type="EMBL" id="SKA85347.1"/>
    </source>
</evidence>
<accession>A0A1T4X7F5</accession>
<dbReference type="SFLD" id="SFLDS00029">
    <property type="entry name" value="Radical_SAM"/>
    <property type="match status" value="1"/>
</dbReference>
<protein>
    <submittedName>
        <fullName evidence="8">Wyosine [tRNA(Phe)-imidazoG37] synthetase, radical SAM superfamily</fullName>
    </submittedName>
</protein>
<evidence type="ECO:0000256" key="3">
    <source>
        <dbReference type="ARBA" id="ARBA00022691"/>
    </source>
</evidence>
<evidence type="ECO:0000259" key="7">
    <source>
        <dbReference type="PROSITE" id="PS51918"/>
    </source>
</evidence>
<dbReference type="InterPro" id="IPR058240">
    <property type="entry name" value="rSAM_sf"/>
</dbReference>
<gene>
    <name evidence="8" type="ORF">SAMN02745704_01850</name>
</gene>
<keyword evidence="2" id="KW-0004">4Fe-4S</keyword>
<evidence type="ECO:0000256" key="6">
    <source>
        <dbReference type="ARBA" id="ARBA00023014"/>
    </source>
</evidence>
<keyword evidence="9" id="KW-1185">Reference proteome</keyword>
<dbReference type="RefSeq" id="WP_078717412.1">
    <property type="nucleotide sequence ID" value="NZ_FUYC01000008.1"/>
</dbReference>
<keyword evidence="4" id="KW-0479">Metal-binding</keyword>
<dbReference type="Gene3D" id="3.20.20.70">
    <property type="entry name" value="Aldolase class I"/>
    <property type="match status" value="1"/>
</dbReference>
<keyword evidence="6" id="KW-0411">Iron-sulfur</keyword>
<dbReference type="EMBL" id="FUYC01000008">
    <property type="protein sequence ID" value="SKA85347.1"/>
    <property type="molecule type" value="Genomic_DNA"/>
</dbReference>
<dbReference type="GO" id="GO:0046872">
    <property type="term" value="F:metal ion binding"/>
    <property type="evidence" value="ECO:0007669"/>
    <property type="project" value="UniProtKB-KW"/>
</dbReference>
<dbReference type="GO" id="GO:0003824">
    <property type="term" value="F:catalytic activity"/>
    <property type="evidence" value="ECO:0007669"/>
    <property type="project" value="InterPro"/>
</dbReference>
<dbReference type="OrthoDB" id="9800840at2"/>
<dbReference type="Pfam" id="PF04055">
    <property type="entry name" value="Radical_SAM"/>
    <property type="match status" value="1"/>
</dbReference>
<reference evidence="8 9" key="1">
    <citation type="submission" date="2017-02" db="EMBL/GenBank/DDBJ databases">
        <authorList>
            <person name="Peterson S.W."/>
        </authorList>
    </citation>
    <scope>NUCLEOTIDE SEQUENCE [LARGE SCALE GENOMIC DNA]</scope>
    <source>
        <strain evidence="8 9">DSM 16080</strain>
    </source>
</reference>
<comment type="cofactor">
    <cofactor evidence="1">
        <name>[4Fe-4S] cluster</name>
        <dbReference type="ChEBI" id="CHEBI:49883"/>
    </cofactor>
</comment>
<keyword evidence="3" id="KW-0949">S-adenosyl-L-methionine</keyword>
<dbReference type="SUPFAM" id="SSF102114">
    <property type="entry name" value="Radical SAM enzymes"/>
    <property type="match status" value="1"/>
</dbReference>
<dbReference type="AlphaFoldDB" id="A0A1T4X7F5"/>
<evidence type="ECO:0000256" key="2">
    <source>
        <dbReference type="ARBA" id="ARBA00022485"/>
    </source>
</evidence>
<feature type="domain" description="Radical SAM core" evidence="7">
    <location>
        <begin position="11"/>
        <end position="246"/>
    </location>
</feature>
<dbReference type="GO" id="GO:0051539">
    <property type="term" value="F:4 iron, 4 sulfur cluster binding"/>
    <property type="evidence" value="ECO:0007669"/>
    <property type="project" value="UniProtKB-KW"/>
</dbReference>
<dbReference type="SFLD" id="SFLDG01083">
    <property type="entry name" value="Uncharacterised_Radical_SAM_Su"/>
    <property type="match status" value="1"/>
</dbReference>
<evidence type="ECO:0000256" key="4">
    <source>
        <dbReference type="ARBA" id="ARBA00022723"/>
    </source>
</evidence>
<dbReference type="PANTHER" id="PTHR43787">
    <property type="entry name" value="FEMO COFACTOR BIOSYNTHESIS PROTEIN NIFB-RELATED"/>
    <property type="match status" value="1"/>
</dbReference>
<dbReference type="PROSITE" id="PS51918">
    <property type="entry name" value="RADICAL_SAM"/>
    <property type="match status" value="1"/>
</dbReference>
<dbReference type="InterPro" id="IPR007197">
    <property type="entry name" value="rSAM"/>
</dbReference>
<keyword evidence="5" id="KW-0408">Iron</keyword>